<comment type="similarity">
    <text evidence="8">Belongs to the snail C2H2-type zinc-finger protein family.</text>
</comment>
<organism evidence="14">
    <name type="scientific">Culex pipiens</name>
    <name type="common">House mosquito</name>
    <dbReference type="NCBI Taxonomy" id="7175"/>
    <lineage>
        <taxon>Eukaryota</taxon>
        <taxon>Metazoa</taxon>
        <taxon>Ecdysozoa</taxon>
        <taxon>Arthropoda</taxon>
        <taxon>Hexapoda</taxon>
        <taxon>Insecta</taxon>
        <taxon>Pterygota</taxon>
        <taxon>Neoptera</taxon>
        <taxon>Endopterygota</taxon>
        <taxon>Diptera</taxon>
        <taxon>Nematocera</taxon>
        <taxon>Culicoidea</taxon>
        <taxon>Culicidae</taxon>
        <taxon>Culicinae</taxon>
        <taxon>Culicini</taxon>
        <taxon>Culex</taxon>
        <taxon>Culex</taxon>
    </lineage>
</organism>
<feature type="domain" description="C2H2-type" evidence="12">
    <location>
        <begin position="264"/>
        <end position="291"/>
    </location>
</feature>
<keyword evidence="2 10" id="KW-0479">Metal-binding</keyword>
<evidence type="ECO:0000256" key="11">
    <source>
        <dbReference type="SAM" id="MobiDB-lite"/>
    </source>
</evidence>
<sequence length="352" mass="39906">MASICRLCLNDGANLEEIGIAKVSETGESPEVPDLNQLIIWYLSIETMPSGNTNLALICSACKTMIEQWHAFRECCLRNDVIYHQRINPEENGHNQNPAVAIAEGLVKVEMGNFSRKRGRPRKVQLEGNGEREPSSGKKKGDEDAQQQPKEPKPRCCPTCGKLVRNLVVHLRMHTDERPYPCPHCPKRFHTVTNQLAHINTHTKARVFGCSICSKTFTTQETLRQHLAIHSKERAYRCDVCSKTYLQRPALDKHRRSHFETPTVPCPGCDKMFLAQSDMRKHYVTHMEVKPHICEICNRGFTRKYYLTNHMDSHHGLKANAPDGGGPPQEAAIPPANNDFKLESLSYTYPQI</sequence>
<accession>A0A8D8CJM6</accession>
<dbReference type="Pfam" id="PF13912">
    <property type="entry name" value="zf-C2H2_6"/>
    <property type="match status" value="2"/>
</dbReference>
<name>A0A8D8CJM6_CULPI</name>
<dbReference type="GO" id="GO:0000978">
    <property type="term" value="F:RNA polymerase II cis-regulatory region sequence-specific DNA binding"/>
    <property type="evidence" value="ECO:0007669"/>
    <property type="project" value="TreeGrafter"/>
</dbReference>
<dbReference type="PROSITE" id="PS50157">
    <property type="entry name" value="ZINC_FINGER_C2H2_2"/>
    <property type="match status" value="5"/>
</dbReference>
<evidence type="ECO:0000256" key="7">
    <source>
        <dbReference type="ARBA" id="ARBA00023242"/>
    </source>
</evidence>
<evidence type="ECO:0000256" key="9">
    <source>
        <dbReference type="PROSITE-ProRule" id="PRU00042"/>
    </source>
</evidence>
<dbReference type="PANTHER" id="PTHR24388:SF54">
    <property type="entry name" value="PROTEIN ESCARGOT"/>
    <property type="match status" value="1"/>
</dbReference>
<dbReference type="InterPro" id="IPR036236">
    <property type="entry name" value="Znf_C2H2_sf"/>
</dbReference>
<comment type="subcellular location">
    <subcellularLocation>
        <location evidence="1">Nucleus</location>
    </subcellularLocation>
</comment>
<evidence type="ECO:0000256" key="3">
    <source>
        <dbReference type="ARBA" id="ARBA00022737"/>
    </source>
</evidence>
<dbReference type="PANTHER" id="PTHR24388">
    <property type="entry name" value="ZINC FINGER PROTEIN"/>
    <property type="match status" value="1"/>
</dbReference>
<dbReference type="PROSITE" id="PS51915">
    <property type="entry name" value="ZAD"/>
    <property type="match status" value="1"/>
</dbReference>
<feature type="binding site" evidence="10">
    <location>
        <position position="62"/>
    </location>
    <ligand>
        <name>Zn(2+)</name>
        <dbReference type="ChEBI" id="CHEBI:29105"/>
    </ligand>
</feature>
<evidence type="ECO:0000256" key="5">
    <source>
        <dbReference type="ARBA" id="ARBA00022833"/>
    </source>
</evidence>
<dbReference type="InterPro" id="IPR013087">
    <property type="entry name" value="Znf_C2H2_type"/>
</dbReference>
<dbReference type="SUPFAM" id="SSF57716">
    <property type="entry name" value="Glucocorticoid receptor-like (DNA-binding domain)"/>
    <property type="match status" value="1"/>
</dbReference>
<proteinExistence type="inferred from homology"/>
<evidence type="ECO:0000256" key="8">
    <source>
        <dbReference type="ARBA" id="ARBA00037948"/>
    </source>
</evidence>
<evidence type="ECO:0000256" key="6">
    <source>
        <dbReference type="ARBA" id="ARBA00023125"/>
    </source>
</evidence>
<feature type="domain" description="C2H2-type" evidence="12">
    <location>
        <begin position="208"/>
        <end position="235"/>
    </location>
</feature>
<dbReference type="GO" id="GO:0008270">
    <property type="term" value="F:zinc ion binding"/>
    <property type="evidence" value="ECO:0007669"/>
    <property type="project" value="UniProtKB-UniRule"/>
</dbReference>
<feature type="binding site" evidence="10">
    <location>
        <position position="8"/>
    </location>
    <ligand>
        <name>Zn(2+)</name>
        <dbReference type="ChEBI" id="CHEBI:29105"/>
    </ligand>
</feature>
<protein>
    <submittedName>
        <fullName evidence="14">Zinc finger and BTB domain-containing protein 24</fullName>
    </submittedName>
</protein>
<dbReference type="SUPFAM" id="SSF57667">
    <property type="entry name" value="beta-beta-alpha zinc fingers"/>
    <property type="match status" value="3"/>
</dbReference>
<dbReference type="PROSITE" id="PS00028">
    <property type="entry name" value="ZINC_FINGER_C2H2_1"/>
    <property type="match status" value="5"/>
</dbReference>
<evidence type="ECO:0000256" key="1">
    <source>
        <dbReference type="ARBA" id="ARBA00004123"/>
    </source>
</evidence>
<dbReference type="InterPro" id="IPR012934">
    <property type="entry name" value="Znf_AD"/>
</dbReference>
<feature type="domain" description="C2H2-type" evidence="12">
    <location>
        <begin position="180"/>
        <end position="207"/>
    </location>
</feature>
<dbReference type="Gene3D" id="3.30.160.60">
    <property type="entry name" value="Classic Zinc Finger"/>
    <property type="match status" value="5"/>
</dbReference>
<feature type="region of interest" description="Disordered" evidence="11">
    <location>
        <begin position="113"/>
        <end position="154"/>
    </location>
</feature>
<dbReference type="Pfam" id="PF00096">
    <property type="entry name" value="zf-C2H2"/>
    <property type="match status" value="2"/>
</dbReference>
<evidence type="ECO:0000256" key="2">
    <source>
        <dbReference type="ARBA" id="ARBA00022723"/>
    </source>
</evidence>
<evidence type="ECO:0000256" key="4">
    <source>
        <dbReference type="ARBA" id="ARBA00022771"/>
    </source>
</evidence>
<feature type="binding site" evidence="10">
    <location>
        <position position="5"/>
    </location>
    <ligand>
        <name>Zn(2+)</name>
        <dbReference type="ChEBI" id="CHEBI:29105"/>
    </ligand>
</feature>
<evidence type="ECO:0000256" key="10">
    <source>
        <dbReference type="PROSITE-ProRule" id="PRU01263"/>
    </source>
</evidence>
<keyword evidence="4 9" id="KW-0863">Zinc-finger</keyword>
<keyword evidence="3" id="KW-0677">Repeat</keyword>
<feature type="domain" description="C2H2-type" evidence="12">
    <location>
        <begin position="292"/>
        <end position="319"/>
    </location>
</feature>
<dbReference type="GO" id="GO:0000981">
    <property type="term" value="F:DNA-binding transcription factor activity, RNA polymerase II-specific"/>
    <property type="evidence" value="ECO:0007669"/>
    <property type="project" value="TreeGrafter"/>
</dbReference>
<evidence type="ECO:0000259" key="12">
    <source>
        <dbReference type="PROSITE" id="PS50157"/>
    </source>
</evidence>
<dbReference type="SMART" id="SM00355">
    <property type="entry name" value="ZnF_C2H2"/>
    <property type="match status" value="6"/>
</dbReference>
<feature type="binding site" evidence="10">
    <location>
        <position position="59"/>
    </location>
    <ligand>
        <name>Zn(2+)</name>
        <dbReference type="ChEBI" id="CHEBI:29105"/>
    </ligand>
</feature>
<keyword evidence="7" id="KW-0539">Nucleus</keyword>
<dbReference type="Gene3D" id="3.40.1800.20">
    <property type="match status" value="1"/>
</dbReference>
<dbReference type="EMBL" id="HBUE01128445">
    <property type="protein sequence ID" value="CAG6495335.1"/>
    <property type="molecule type" value="Transcribed_RNA"/>
</dbReference>
<feature type="compositionally biased region" description="Basic and acidic residues" evidence="11">
    <location>
        <begin position="129"/>
        <end position="143"/>
    </location>
</feature>
<keyword evidence="6" id="KW-0238">DNA-binding</keyword>
<evidence type="ECO:0000313" key="14">
    <source>
        <dbReference type="EMBL" id="CAG6495335.1"/>
    </source>
</evidence>
<reference evidence="14" key="1">
    <citation type="submission" date="2021-05" db="EMBL/GenBank/DDBJ databases">
        <authorList>
            <person name="Alioto T."/>
            <person name="Alioto T."/>
            <person name="Gomez Garrido J."/>
        </authorList>
    </citation>
    <scope>NUCLEOTIDE SEQUENCE</scope>
</reference>
<evidence type="ECO:0000259" key="13">
    <source>
        <dbReference type="PROSITE" id="PS51915"/>
    </source>
</evidence>
<dbReference type="AlphaFoldDB" id="A0A8D8CJM6"/>
<keyword evidence="5 10" id="KW-0862">Zinc</keyword>
<dbReference type="SMART" id="SM00868">
    <property type="entry name" value="zf-AD"/>
    <property type="match status" value="1"/>
</dbReference>
<feature type="domain" description="C2H2-type" evidence="12">
    <location>
        <begin position="236"/>
        <end position="263"/>
    </location>
</feature>
<dbReference type="Pfam" id="PF07776">
    <property type="entry name" value="zf-AD"/>
    <property type="match status" value="1"/>
</dbReference>
<dbReference type="FunFam" id="3.30.160.60:FF:000065">
    <property type="entry name" value="B-cell CLL/lymphoma 6, member B"/>
    <property type="match status" value="1"/>
</dbReference>
<dbReference type="GO" id="GO:0005634">
    <property type="term" value="C:nucleus"/>
    <property type="evidence" value="ECO:0007669"/>
    <property type="project" value="UniProtKB-SubCell"/>
</dbReference>
<feature type="domain" description="ZAD" evidence="13">
    <location>
        <begin position="3"/>
        <end position="86"/>
    </location>
</feature>
<dbReference type="InterPro" id="IPR050527">
    <property type="entry name" value="Snail/Krueppel_Znf"/>
</dbReference>